<organism evidence="2 3">
    <name type="scientific">Venustampulla echinocandica</name>
    <dbReference type="NCBI Taxonomy" id="2656787"/>
    <lineage>
        <taxon>Eukaryota</taxon>
        <taxon>Fungi</taxon>
        <taxon>Dikarya</taxon>
        <taxon>Ascomycota</taxon>
        <taxon>Pezizomycotina</taxon>
        <taxon>Leotiomycetes</taxon>
        <taxon>Helotiales</taxon>
        <taxon>Pleuroascaceae</taxon>
        <taxon>Venustampulla</taxon>
    </lineage>
</organism>
<dbReference type="Gene3D" id="3.40.50.720">
    <property type="entry name" value="NAD(P)-binding Rossmann-like Domain"/>
    <property type="match status" value="1"/>
</dbReference>
<comment type="caution">
    <text evidence="2">The sequence shown here is derived from an EMBL/GenBank/DDBJ whole genome shotgun (WGS) entry which is preliminary data.</text>
</comment>
<evidence type="ECO:0000313" key="3">
    <source>
        <dbReference type="Proteomes" id="UP000254866"/>
    </source>
</evidence>
<dbReference type="AlphaFoldDB" id="A0A370TKL9"/>
<gene>
    <name evidence="2" type="ORF">BP5553_06671</name>
</gene>
<dbReference type="OrthoDB" id="63935at2759"/>
<accession>A0A370TKL9</accession>
<sequence>MATNAQLGADDDYIVVRNPSKLADLLTARNVDPEVVTKYLHIIRGDAKDCYTVGKTLYGINLEIADMVVSDVGGSTVVKPNRLRPTLDDPTICQDVVSNIPNSLKRIELLFKATPRTRRKPYIVVISTTGISNHGRDIAVAMDKKAMEGILLREIQTGGRGASVIRGFTAVRPSFLTDGKPVGAQKIRAAVEEEGKVAKSAIGYTISRGDVGAWIYEELVEDNAAGELKYVN</sequence>
<dbReference type="GO" id="GO:0004074">
    <property type="term" value="F:biliverdin reductase [NAD(P)H] activity"/>
    <property type="evidence" value="ECO:0007669"/>
    <property type="project" value="TreeGrafter"/>
</dbReference>
<evidence type="ECO:0000313" key="2">
    <source>
        <dbReference type="EMBL" id="RDL36059.1"/>
    </source>
</evidence>
<evidence type="ECO:0008006" key="4">
    <source>
        <dbReference type="Google" id="ProtNLM"/>
    </source>
</evidence>
<evidence type="ECO:0000256" key="1">
    <source>
        <dbReference type="ARBA" id="ARBA00038376"/>
    </source>
</evidence>
<dbReference type="EMBL" id="NPIC01000005">
    <property type="protein sequence ID" value="RDL36059.1"/>
    <property type="molecule type" value="Genomic_DNA"/>
</dbReference>
<dbReference type="InterPro" id="IPR051606">
    <property type="entry name" value="Polyketide_Oxido-like"/>
</dbReference>
<dbReference type="GO" id="GO:0042602">
    <property type="term" value="F:riboflavin reductase (NADPH) activity"/>
    <property type="evidence" value="ECO:0007669"/>
    <property type="project" value="TreeGrafter"/>
</dbReference>
<dbReference type="STRING" id="2656787.A0A370TKL9"/>
<reference evidence="2 3" key="1">
    <citation type="journal article" date="2018" name="IMA Fungus">
        <title>IMA Genome-F 9: Draft genome sequence of Annulohypoxylon stygium, Aspergillus mulundensis, Berkeleyomyces basicola (syn. Thielaviopsis basicola), Ceratocystis smalleyi, two Cercospora beticola strains, Coleophoma cylindrospora, Fusarium fracticaudum, Phialophora cf. hyalina, and Morchella septimelata.</title>
        <authorList>
            <person name="Wingfield B.D."/>
            <person name="Bills G.F."/>
            <person name="Dong Y."/>
            <person name="Huang W."/>
            <person name="Nel W.J."/>
            <person name="Swalarsk-Parry B.S."/>
            <person name="Vaghefi N."/>
            <person name="Wilken P.M."/>
            <person name="An Z."/>
            <person name="de Beer Z.W."/>
            <person name="De Vos L."/>
            <person name="Chen L."/>
            <person name="Duong T.A."/>
            <person name="Gao Y."/>
            <person name="Hammerbacher A."/>
            <person name="Kikkert J.R."/>
            <person name="Li Y."/>
            <person name="Li H."/>
            <person name="Li K."/>
            <person name="Li Q."/>
            <person name="Liu X."/>
            <person name="Ma X."/>
            <person name="Naidoo K."/>
            <person name="Pethybridge S.J."/>
            <person name="Sun J."/>
            <person name="Steenkamp E.T."/>
            <person name="van der Nest M.A."/>
            <person name="van Wyk S."/>
            <person name="Wingfield M.J."/>
            <person name="Xiong C."/>
            <person name="Yue Q."/>
            <person name="Zhang X."/>
        </authorList>
    </citation>
    <scope>NUCLEOTIDE SEQUENCE [LARGE SCALE GENOMIC DNA]</scope>
    <source>
        <strain evidence="2 3">BP 5553</strain>
    </source>
</reference>
<proteinExistence type="inferred from homology"/>
<dbReference type="GeneID" id="43599520"/>
<dbReference type="PANTHER" id="PTHR43355:SF2">
    <property type="entry name" value="FLAVIN REDUCTASE (NADPH)"/>
    <property type="match status" value="1"/>
</dbReference>
<dbReference type="PANTHER" id="PTHR43355">
    <property type="entry name" value="FLAVIN REDUCTASE (NADPH)"/>
    <property type="match status" value="1"/>
</dbReference>
<comment type="similarity">
    <text evidence="1">Belongs to the avfA family.</text>
</comment>
<keyword evidence="3" id="KW-1185">Reference proteome</keyword>
<dbReference type="Proteomes" id="UP000254866">
    <property type="component" value="Unassembled WGS sequence"/>
</dbReference>
<dbReference type="RefSeq" id="XP_031868715.1">
    <property type="nucleotide sequence ID" value="XM_032015294.1"/>
</dbReference>
<protein>
    <recommendedName>
        <fullName evidence="4">NAD(P)-binding domain-containing protein</fullName>
    </recommendedName>
</protein>
<name>A0A370TKL9_9HELO</name>